<name>A0ABW4W256_9BACI</name>
<dbReference type="GO" id="GO:0008168">
    <property type="term" value="F:methyltransferase activity"/>
    <property type="evidence" value="ECO:0007669"/>
    <property type="project" value="UniProtKB-KW"/>
</dbReference>
<keyword evidence="1 3" id="KW-0808">Transferase</keyword>
<sequence length="261" mass="30423">MNLERAYSMYNFEEYDDPVLYDRENDSIIDDIVFLKKWAKRTRGKIIDLACGTGRATIPLARNGHQMIGVDVHKGMLEEARRKSTNLTLPIDFVLQDCTALNLNVKSSFIFSVGNSFQHFLTNEAQDGLIRSVSRHLEVGGLFIFDTRFPKEEELLQPSGEEFWRSYIDRATSQQVDVYTKSEYDALSQIQHYTTIRRLLDKHKEIINEKTTSIRLRYVFPKEMERLLSPYGLEIVNIYSDWEANPLTKSSDQMVYLCRKI</sequence>
<dbReference type="PANTHER" id="PTHR43861">
    <property type="entry name" value="TRANS-ACONITATE 2-METHYLTRANSFERASE-RELATED"/>
    <property type="match status" value="1"/>
</dbReference>
<organism evidence="3 4">
    <name type="scientific">Ornithinibacillus salinisoli</name>
    <dbReference type="NCBI Taxonomy" id="1848459"/>
    <lineage>
        <taxon>Bacteria</taxon>
        <taxon>Bacillati</taxon>
        <taxon>Bacillota</taxon>
        <taxon>Bacilli</taxon>
        <taxon>Bacillales</taxon>
        <taxon>Bacillaceae</taxon>
        <taxon>Ornithinibacillus</taxon>
    </lineage>
</organism>
<comment type="caution">
    <text evidence="3">The sequence shown here is derived from an EMBL/GenBank/DDBJ whole genome shotgun (WGS) entry which is preliminary data.</text>
</comment>
<gene>
    <name evidence="3" type="ORF">ACFSJF_14235</name>
</gene>
<dbReference type="Proteomes" id="UP001597383">
    <property type="component" value="Unassembled WGS sequence"/>
</dbReference>
<protein>
    <submittedName>
        <fullName evidence="3">Class I SAM-dependent methyltransferase</fullName>
        <ecNumber evidence="3">2.1.1.-</ecNumber>
    </submittedName>
</protein>
<dbReference type="Gene3D" id="3.40.50.150">
    <property type="entry name" value="Vaccinia Virus protein VP39"/>
    <property type="match status" value="1"/>
</dbReference>
<dbReference type="CDD" id="cd02440">
    <property type="entry name" value="AdoMet_MTases"/>
    <property type="match status" value="1"/>
</dbReference>
<dbReference type="Gene3D" id="2.20.25.110">
    <property type="entry name" value="S-adenosyl-L-methionine-dependent methyltransferases"/>
    <property type="match status" value="1"/>
</dbReference>
<accession>A0ABW4W256</accession>
<dbReference type="InterPro" id="IPR029063">
    <property type="entry name" value="SAM-dependent_MTases_sf"/>
</dbReference>
<dbReference type="EMBL" id="JBHUHQ010000019">
    <property type="protein sequence ID" value="MFD2045434.1"/>
    <property type="molecule type" value="Genomic_DNA"/>
</dbReference>
<proteinExistence type="predicted"/>
<dbReference type="Pfam" id="PF13649">
    <property type="entry name" value="Methyltransf_25"/>
    <property type="match status" value="1"/>
</dbReference>
<evidence type="ECO:0000259" key="2">
    <source>
        <dbReference type="Pfam" id="PF13649"/>
    </source>
</evidence>
<feature type="domain" description="Methyltransferase" evidence="2">
    <location>
        <begin position="46"/>
        <end position="141"/>
    </location>
</feature>
<keyword evidence="3" id="KW-0489">Methyltransferase</keyword>
<evidence type="ECO:0000313" key="3">
    <source>
        <dbReference type="EMBL" id="MFD2045434.1"/>
    </source>
</evidence>
<dbReference type="InterPro" id="IPR041698">
    <property type="entry name" value="Methyltransf_25"/>
</dbReference>
<dbReference type="EC" id="2.1.1.-" evidence="3"/>
<evidence type="ECO:0000256" key="1">
    <source>
        <dbReference type="ARBA" id="ARBA00022679"/>
    </source>
</evidence>
<evidence type="ECO:0000313" key="4">
    <source>
        <dbReference type="Proteomes" id="UP001597383"/>
    </source>
</evidence>
<dbReference type="SUPFAM" id="SSF53335">
    <property type="entry name" value="S-adenosyl-L-methionine-dependent methyltransferases"/>
    <property type="match status" value="1"/>
</dbReference>
<keyword evidence="4" id="KW-1185">Reference proteome</keyword>
<dbReference type="GO" id="GO:0032259">
    <property type="term" value="P:methylation"/>
    <property type="evidence" value="ECO:0007669"/>
    <property type="project" value="UniProtKB-KW"/>
</dbReference>
<reference evidence="4" key="1">
    <citation type="journal article" date="2019" name="Int. J. Syst. Evol. Microbiol.">
        <title>The Global Catalogue of Microorganisms (GCM) 10K type strain sequencing project: providing services to taxonomists for standard genome sequencing and annotation.</title>
        <authorList>
            <consortium name="The Broad Institute Genomics Platform"/>
            <consortium name="The Broad Institute Genome Sequencing Center for Infectious Disease"/>
            <person name="Wu L."/>
            <person name="Ma J."/>
        </authorList>
    </citation>
    <scope>NUCLEOTIDE SEQUENCE [LARGE SCALE GENOMIC DNA]</scope>
    <source>
        <strain evidence="4">R28</strain>
    </source>
</reference>
<dbReference type="RefSeq" id="WP_377558075.1">
    <property type="nucleotide sequence ID" value="NZ_JBHUHQ010000019.1"/>
</dbReference>